<dbReference type="CDD" id="cd09487">
    <property type="entry name" value="SAM_superfamily"/>
    <property type="match status" value="1"/>
</dbReference>
<evidence type="ECO:0000256" key="2">
    <source>
        <dbReference type="SAM" id="Phobius"/>
    </source>
</evidence>
<protein>
    <recommendedName>
        <fullName evidence="3">SAM domain-containing protein</fullName>
    </recommendedName>
</protein>
<feature type="transmembrane region" description="Helical" evidence="2">
    <location>
        <begin position="116"/>
        <end position="136"/>
    </location>
</feature>
<dbReference type="SMART" id="SM00454">
    <property type="entry name" value="SAM"/>
    <property type="match status" value="1"/>
</dbReference>
<dbReference type="eggNOG" id="KOG4374">
    <property type="taxonomic scope" value="Eukaryota"/>
</dbReference>
<keyword evidence="5" id="KW-1185">Reference proteome</keyword>
<dbReference type="HOGENOM" id="CLU_1799222_0_0_1"/>
<evidence type="ECO:0000256" key="1">
    <source>
        <dbReference type="ARBA" id="ARBA00022737"/>
    </source>
</evidence>
<accession>A0A0D9XZA1</accession>
<dbReference type="STRING" id="77586.A0A0D9XZA1"/>
<reference evidence="4 5" key="1">
    <citation type="submission" date="2012-08" db="EMBL/GenBank/DDBJ databases">
        <title>Oryza genome evolution.</title>
        <authorList>
            <person name="Wing R.A."/>
        </authorList>
    </citation>
    <scope>NUCLEOTIDE SEQUENCE</scope>
</reference>
<dbReference type="Gene3D" id="1.10.150.50">
    <property type="entry name" value="Transcription Factor, Ets-1"/>
    <property type="match status" value="1"/>
</dbReference>
<evidence type="ECO:0000259" key="3">
    <source>
        <dbReference type="PROSITE" id="PS50105"/>
    </source>
</evidence>
<dbReference type="InterPro" id="IPR001660">
    <property type="entry name" value="SAM"/>
</dbReference>
<dbReference type="AlphaFoldDB" id="A0A0D9XZA1"/>
<proteinExistence type="predicted"/>
<reference evidence="4" key="3">
    <citation type="submission" date="2015-04" db="UniProtKB">
        <authorList>
            <consortium name="EnsemblPlants"/>
        </authorList>
    </citation>
    <scope>IDENTIFICATION</scope>
</reference>
<feature type="domain" description="SAM" evidence="3">
    <location>
        <begin position="1"/>
        <end position="50"/>
    </location>
</feature>
<dbReference type="Gramene" id="LPERR12G09900.1">
    <property type="protein sequence ID" value="LPERR12G09900.1"/>
    <property type="gene ID" value="LPERR12G09900"/>
</dbReference>
<keyword evidence="1" id="KW-0677">Repeat</keyword>
<keyword evidence="2" id="KW-0812">Transmembrane</keyword>
<name>A0A0D9XZA1_9ORYZ</name>
<organism evidence="4 5">
    <name type="scientific">Leersia perrieri</name>
    <dbReference type="NCBI Taxonomy" id="77586"/>
    <lineage>
        <taxon>Eukaryota</taxon>
        <taxon>Viridiplantae</taxon>
        <taxon>Streptophyta</taxon>
        <taxon>Embryophyta</taxon>
        <taxon>Tracheophyta</taxon>
        <taxon>Spermatophyta</taxon>
        <taxon>Magnoliopsida</taxon>
        <taxon>Liliopsida</taxon>
        <taxon>Poales</taxon>
        <taxon>Poaceae</taxon>
        <taxon>BOP clade</taxon>
        <taxon>Oryzoideae</taxon>
        <taxon>Oryzeae</taxon>
        <taxon>Oryzinae</taxon>
        <taxon>Leersia</taxon>
    </lineage>
</organism>
<keyword evidence="2" id="KW-1133">Transmembrane helix</keyword>
<dbReference type="Pfam" id="PF00536">
    <property type="entry name" value="SAM_1"/>
    <property type="match status" value="1"/>
</dbReference>
<reference evidence="5" key="2">
    <citation type="submission" date="2013-12" db="EMBL/GenBank/DDBJ databases">
        <authorList>
            <person name="Yu Y."/>
            <person name="Lee S."/>
            <person name="de Baynast K."/>
            <person name="Wissotski M."/>
            <person name="Liu L."/>
            <person name="Talag J."/>
            <person name="Goicoechea J."/>
            <person name="Angelova A."/>
            <person name="Jetty R."/>
            <person name="Kudrna D."/>
            <person name="Golser W."/>
            <person name="Rivera L."/>
            <person name="Zhang J."/>
            <person name="Wing R."/>
        </authorList>
    </citation>
    <scope>NUCLEOTIDE SEQUENCE</scope>
</reference>
<evidence type="ECO:0000313" key="4">
    <source>
        <dbReference type="EnsemblPlants" id="LPERR12G09900.1"/>
    </source>
</evidence>
<dbReference type="SUPFAM" id="SSF47769">
    <property type="entry name" value="SAM/Pointed domain"/>
    <property type="match status" value="1"/>
</dbReference>
<dbReference type="Proteomes" id="UP000032180">
    <property type="component" value="Chromosome 12"/>
</dbReference>
<dbReference type="PANTHER" id="PTHR10627:SF63">
    <property type="entry name" value="SAM DOMAIN FAMILY PROTEIN"/>
    <property type="match status" value="1"/>
</dbReference>
<dbReference type="InterPro" id="IPR013761">
    <property type="entry name" value="SAM/pointed_sf"/>
</dbReference>
<keyword evidence="2" id="KW-0472">Membrane</keyword>
<sequence>MGRYAAAFEAHEVDGEVLPCLTMDDLRDMGIAAVGARRKLFCAIQRLHHHHPPPIPPPPPPPPPPSQSMHGIGLGEVATCYVDQISCNCDILAMLLCSLVVIELGLRLGNFDYCAWILLGIGKLFSSIFCGIEMAMPDIMWLWN</sequence>
<dbReference type="EnsemblPlants" id="LPERR12G09900.1">
    <property type="protein sequence ID" value="LPERR12G09900.1"/>
    <property type="gene ID" value="LPERR12G09900"/>
</dbReference>
<dbReference type="PROSITE" id="PS50105">
    <property type="entry name" value="SAM_DOMAIN"/>
    <property type="match status" value="1"/>
</dbReference>
<dbReference type="PANTHER" id="PTHR10627">
    <property type="entry name" value="SCP160"/>
    <property type="match status" value="1"/>
</dbReference>
<evidence type="ECO:0000313" key="5">
    <source>
        <dbReference type="Proteomes" id="UP000032180"/>
    </source>
</evidence>